<dbReference type="Pfam" id="PF18794">
    <property type="entry name" value="HSM3_C"/>
    <property type="match status" value="1"/>
</dbReference>
<dbReference type="Pfam" id="PF18795">
    <property type="entry name" value="HSM3_N"/>
    <property type="match status" value="1"/>
</dbReference>
<dbReference type="InterPro" id="IPR040752">
    <property type="entry name" value="HSM3_C"/>
</dbReference>
<feature type="domain" description="DNA mismatch repair protein HSM3 N-terminal" evidence="10">
    <location>
        <begin position="33"/>
        <end position="239"/>
    </location>
</feature>
<dbReference type="InterPro" id="IPR016024">
    <property type="entry name" value="ARM-type_fold"/>
</dbReference>
<evidence type="ECO:0000256" key="4">
    <source>
        <dbReference type="ARBA" id="ARBA00022490"/>
    </source>
</evidence>
<evidence type="ECO:0000259" key="9">
    <source>
        <dbReference type="Pfam" id="PF18794"/>
    </source>
</evidence>
<evidence type="ECO:0000256" key="5">
    <source>
        <dbReference type="ARBA" id="ARBA00022763"/>
    </source>
</evidence>
<evidence type="ECO:0000259" key="10">
    <source>
        <dbReference type="Pfam" id="PF18795"/>
    </source>
</evidence>
<dbReference type="Proteomes" id="UP000095009">
    <property type="component" value="Unassembled WGS sequence"/>
</dbReference>
<accession>A0A1E3PFK3</accession>
<protein>
    <recommendedName>
        <fullName evidence="3">DNA mismatch repair protein HSM3</fullName>
    </recommendedName>
</protein>
<dbReference type="STRING" id="857566.A0A1E3PFK3"/>
<comment type="subcellular location">
    <subcellularLocation>
        <location evidence="1">Cytoplasm</location>
    </subcellularLocation>
</comment>
<evidence type="ECO:0000256" key="2">
    <source>
        <dbReference type="ARBA" id="ARBA00006823"/>
    </source>
</evidence>
<dbReference type="GO" id="GO:0005737">
    <property type="term" value="C:cytoplasm"/>
    <property type="evidence" value="ECO:0007669"/>
    <property type="project" value="UniProtKB-SubCell"/>
</dbReference>
<evidence type="ECO:0000256" key="6">
    <source>
        <dbReference type="ARBA" id="ARBA00023186"/>
    </source>
</evidence>
<evidence type="ECO:0000256" key="8">
    <source>
        <dbReference type="ARBA" id="ARBA00024671"/>
    </source>
</evidence>
<feature type="domain" description="DNA mismatch repair protein HSM3 C-terminal" evidence="9">
    <location>
        <begin position="322"/>
        <end position="461"/>
    </location>
</feature>
<dbReference type="SUPFAM" id="SSF48371">
    <property type="entry name" value="ARM repeat"/>
    <property type="match status" value="1"/>
</dbReference>
<dbReference type="InterPro" id="IPR041335">
    <property type="entry name" value="HSM3_N"/>
</dbReference>
<dbReference type="GO" id="GO:0006281">
    <property type="term" value="P:DNA repair"/>
    <property type="evidence" value="ECO:0007669"/>
    <property type="project" value="UniProtKB-KW"/>
</dbReference>
<keyword evidence="7" id="KW-0234">DNA repair</keyword>
<keyword evidence="6" id="KW-0143">Chaperone</keyword>
<proteinExistence type="inferred from homology"/>
<organism evidence="11 12">
    <name type="scientific">Nadsonia fulvescens var. elongata DSM 6958</name>
    <dbReference type="NCBI Taxonomy" id="857566"/>
    <lineage>
        <taxon>Eukaryota</taxon>
        <taxon>Fungi</taxon>
        <taxon>Dikarya</taxon>
        <taxon>Ascomycota</taxon>
        <taxon>Saccharomycotina</taxon>
        <taxon>Dipodascomycetes</taxon>
        <taxon>Dipodascales</taxon>
        <taxon>Dipodascales incertae sedis</taxon>
        <taxon>Nadsonia</taxon>
    </lineage>
</organism>
<evidence type="ECO:0000313" key="12">
    <source>
        <dbReference type="Proteomes" id="UP000095009"/>
    </source>
</evidence>
<keyword evidence="5" id="KW-0227">DNA damage</keyword>
<evidence type="ECO:0000256" key="3">
    <source>
        <dbReference type="ARBA" id="ARBA00019167"/>
    </source>
</evidence>
<keyword evidence="12" id="KW-1185">Reference proteome</keyword>
<evidence type="ECO:0000313" key="11">
    <source>
        <dbReference type="EMBL" id="ODQ64090.1"/>
    </source>
</evidence>
<name>A0A1E3PFK3_9ASCO</name>
<keyword evidence="4" id="KW-0963">Cytoplasm</keyword>
<dbReference type="EMBL" id="KV454413">
    <property type="protein sequence ID" value="ODQ64090.1"/>
    <property type="molecule type" value="Genomic_DNA"/>
</dbReference>
<reference evidence="11 12" key="1">
    <citation type="journal article" date="2016" name="Proc. Natl. Acad. Sci. U.S.A.">
        <title>Comparative genomics of biotechnologically important yeasts.</title>
        <authorList>
            <person name="Riley R."/>
            <person name="Haridas S."/>
            <person name="Wolfe K.H."/>
            <person name="Lopes M.R."/>
            <person name="Hittinger C.T."/>
            <person name="Goeker M."/>
            <person name="Salamov A.A."/>
            <person name="Wisecaver J.H."/>
            <person name="Long T.M."/>
            <person name="Calvey C.H."/>
            <person name="Aerts A.L."/>
            <person name="Barry K.W."/>
            <person name="Choi C."/>
            <person name="Clum A."/>
            <person name="Coughlan A.Y."/>
            <person name="Deshpande S."/>
            <person name="Douglass A.P."/>
            <person name="Hanson S.J."/>
            <person name="Klenk H.-P."/>
            <person name="LaButti K.M."/>
            <person name="Lapidus A."/>
            <person name="Lindquist E.A."/>
            <person name="Lipzen A.M."/>
            <person name="Meier-Kolthoff J.P."/>
            <person name="Ohm R.A."/>
            <person name="Otillar R.P."/>
            <person name="Pangilinan J.L."/>
            <person name="Peng Y."/>
            <person name="Rokas A."/>
            <person name="Rosa C.A."/>
            <person name="Scheuner C."/>
            <person name="Sibirny A.A."/>
            <person name="Slot J.C."/>
            <person name="Stielow J.B."/>
            <person name="Sun H."/>
            <person name="Kurtzman C.P."/>
            <person name="Blackwell M."/>
            <person name="Grigoriev I.V."/>
            <person name="Jeffries T.W."/>
        </authorList>
    </citation>
    <scope>NUCLEOTIDE SEQUENCE [LARGE SCALE GENOMIC DNA]</scope>
    <source>
        <strain evidence="11 12">DSM 6958</strain>
    </source>
</reference>
<dbReference type="AlphaFoldDB" id="A0A1E3PFK3"/>
<dbReference type="OrthoDB" id="4074002at2759"/>
<comment type="similarity">
    <text evidence="2">Belongs to the proteasome subunit S5B/HSM3 family.</text>
</comment>
<dbReference type="Gene3D" id="1.25.40.580">
    <property type="match status" value="1"/>
</dbReference>
<evidence type="ECO:0000256" key="1">
    <source>
        <dbReference type="ARBA" id="ARBA00004496"/>
    </source>
</evidence>
<gene>
    <name evidence="11" type="ORF">NADFUDRAFT_80222</name>
</gene>
<dbReference type="Gene3D" id="1.25.10.50">
    <property type="match status" value="1"/>
</dbReference>
<evidence type="ECO:0000256" key="7">
    <source>
        <dbReference type="ARBA" id="ARBA00023204"/>
    </source>
</evidence>
<sequence length="473" mass="52896">MDISDALVQQVISLLTTSVPIDPTPISLLADQLAISQPHPSLPQDLLPLVVPALKNGNNPPTVLYCISELLSVLLDNSKWYYLQDTVNLADFEAALTCGIPKLQASAARAIGLASEANVLKGQNGLIKLLVKQLLELDYEIIVVSAITDSLTCHLANKPGVLRAFLSDDSILTILGQLHNGSAILQSRLMAIIEKIIIYINEPISSKVVDLFNYSPMALSDNDDILHTVVLVQHYNRLLVHTKQPKAMIDHLQAQIVPMAKLWSDIVRFQPLTDLFKAEVVEFISILSHRLPEVWKDSLAIQFNIPECLVDIKTPAEVRVLILSHIEPIYLAEQLGPSGHLSKITVKASNIGVFMNLVQTQQSFEFMTQLTSTSLLDLSYTDLFALLVQITRFEWSTQQLASHWPRVMSRIIEWDDITEPQSFNLRQQVLEQLFLMSNSDFLEHWKYQIKTAYKELIHGKVSAPIPVVGDSYA</sequence>
<comment type="function">
    <text evidence="8">Involved in DNA mismatch repair in slow-growing cells. Acts as a chaperone during the assembly of the 26S proteasome, specifically of the base subcomplex of the 19S regulatory complex (RC).</text>
</comment>